<organism evidence="12 13">
    <name type="scientific">Tritrichomonas foetus</name>
    <dbReference type="NCBI Taxonomy" id="1144522"/>
    <lineage>
        <taxon>Eukaryota</taxon>
        <taxon>Metamonada</taxon>
        <taxon>Parabasalia</taxon>
        <taxon>Tritrichomonadida</taxon>
        <taxon>Tritrichomonadidae</taxon>
        <taxon>Tritrichomonas</taxon>
    </lineage>
</organism>
<dbReference type="PANTHER" id="PTHR24350">
    <property type="entry name" value="SERINE/THREONINE-PROTEIN KINASE IAL-RELATED"/>
    <property type="match status" value="1"/>
</dbReference>
<name>A0A1J4JAX0_9EUKA</name>
<keyword evidence="1 10" id="KW-0723">Serine/threonine-protein kinase</keyword>
<feature type="domain" description="Protein kinase" evidence="11">
    <location>
        <begin position="15"/>
        <end position="268"/>
    </location>
</feature>
<evidence type="ECO:0000256" key="3">
    <source>
        <dbReference type="ARBA" id="ARBA00022741"/>
    </source>
</evidence>
<dbReference type="VEuPathDB" id="TrichDB:TRFO_09953"/>
<dbReference type="RefSeq" id="XP_068349463.1">
    <property type="nucleotide sequence ID" value="XM_068495167.1"/>
</dbReference>
<accession>A0A1J4JAX0</accession>
<evidence type="ECO:0000256" key="1">
    <source>
        <dbReference type="ARBA" id="ARBA00022527"/>
    </source>
</evidence>
<dbReference type="SMART" id="SM00220">
    <property type="entry name" value="S_TKc"/>
    <property type="match status" value="1"/>
</dbReference>
<evidence type="ECO:0000256" key="5">
    <source>
        <dbReference type="ARBA" id="ARBA00022840"/>
    </source>
</evidence>
<evidence type="ECO:0000313" key="13">
    <source>
        <dbReference type="Proteomes" id="UP000179807"/>
    </source>
</evidence>
<evidence type="ECO:0000256" key="2">
    <source>
        <dbReference type="ARBA" id="ARBA00022679"/>
    </source>
</evidence>
<comment type="caution">
    <text evidence="12">The sequence shown here is derived from an EMBL/GenBank/DDBJ whole genome shotgun (WGS) entry which is preliminary data.</text>
</comment>
<evidence type="ECO:0000256" key="6">
    <source>
        <dbReference type="PIRSR" id="PIRSR630616-1"/>
    </source>
</evidence>
<keyword evidence="13" id="KW-1185">Reference proteome</keyword>
<dbReference type="InterPro" id="IPR011009">
    <property type="entry name" value="Kinase-like_dom_sf"/>
</dbReference>
<dbReference type="Pfam" id="PF00069">
    <property type="entry name" value="Pkinase"/>
    <property type="match status" value="1"/>
</dbReference>
<dbReference type="PROSITE" id="PS00107">
    <property type="entry name" value="PROTEIN_KINASE_ATP"/>
    <property type="match status" value="1"/>
</dbReference>
<dbReference type="FunFam" id="1.10.510.10:FF:000571">
    <property type="entry name" value="Maternal embryonic leucine zipper kinase"/>
    <property type="match status" value="1"/>
</dbReference>
<dbReference type="SUPFAM" id="SSF56112">
    <property type="entry name" value="Protein kinase-like (PK-like)"/>
    <property type="match status" value="1"/>
</dbReference>
<dbReference type="Gene3D" id="1.10.510.10">
    <property type="entry name" value="Transferase(Phosphotransferase) domain 1"/>
    <property type="match status" value="1"/>
</dbReference>
<dbReference type="PROSITE" id="PS00108">
    <property type="entry name" value="PROTEIN_KINASE_ST"/>
    <property type="match status" value="1"/>
</dbReference>
<feature type="binding site" evidence="7">
    <location>
        <position position="157"/>
    </location>
    <ligand>
        <name>ATP</name>
        <dbReference type="ChEBI" id="CHEBI:30616"/>
    </ligand>
</feature>
<keyword evidence="5 7" id="KW-0067">ATP-binding</keyword>
<feature type="active site" description="Proton acceptor" evidence="6">
    <location>
        <position position="139"/>
    </location>
</feature>
<feature type="binding site" evidence="7">
    <location>
        <position position="44"/>
    </location>
    <ligand>
        <name>ATP</name>
        <dbReference type="ChEBI" id="CHEBI:30616"/>
    </ligand>
</feature>
<evidence type="ECO:0000256" key="10">
    <source>
        <dbReference type="RuleBase" id="RU000304"/>
    </source>
</evidence>
<proteinExistence type="inferred from homology"/>
<dbReference type="GeneID" id="94829871"/>
<dbReference type="InterPro" id="IPR017441">
    <property type="entry name" value="Protein_kinase_ATP_BS"/>
</dbReference>
<evidence type="ECO:0000256" key="8">
    <source>
        <dbReference type="PIRSR" id="PIRSR630616-3"/>
    </source>
</evidence>
<keyword evidence="4 12" id="KW-0418">Kinase</keyword>
<keyword evidence="2" id="KW-0808">Transferase</keyword>
<dbReference type="AlphaFoldDB" id="A0A1J4JAX0"/>
<dbReference type="InterPro" id="IPR008271">
    <property type="entry name" value="Ser/Thr_kinase_AS"/>
</dbReference>
<evidence type="ECO:0000256" key="9">
    <source>
        <dbReference type="PROSITE-ProRule" id="PRU10141"/>
    </source>
</evidence>
<dbReference type="EMBL" id="MLAK01001182">
    <property type="protein sequence ID" value="OHS96326.1"/>
    <property type="molecule type" value="Genomic_DNA"/>
</dbReference>
<feature type="binding site" evidence="7">
    <location>
        <begin position="143"/>
        <end position="144"/>
    </location>
    <ligand>
        <name>ATP</name>
        <dbReference type="ChEBI" id="CHEBI:30616"/>
    </ligand>
</feature>
<dbReference type="FunFam" id="3.30.200.20:FF:000315">
    <property type="entry name" value="Calcium-dependent protein kinase 3"/>
    <property type="match status" value="1"/>
</dbReference>
<gene>
    <name evidence="12" type="ORF">TRFO_09953</name>
</gene>
<dbReference type="InterPro" id="IPR000719">
    <property type="entry name" value="Prot_kinase_dom"/>
</dbReference>
<comment type="similarity">
    <text evidence="10">Belongs to the protein kinase superfamily.</text>
</comment>
<evidence type="ECO:0000256" key="4">
    <source>
        <dbReference type="ARBA" id="ARBA00022777"/>
    </source>
</evidence>
<dbReference type="InterPro" id="IPR030616">
    <property type="entry name" value="Aur-like"/>
</dbReference>
<protein>
    <submittedName>
        <fullName evidence="12">CAMK family protein kinase</fullName>
    </submittedName>
</protein>
<feature type="binding site" evidence="9">
    <location>
        <position position="49"/>
    </location>
    <ligand>
        <name>ATP</name>
        <dbReference type="ChEBI" id="CHEBI:30616"/>
    </ligand>
</feature>
<dbReference type="GO" id="GO:0005524">
    <property type="term" value="F:ATP binding"/>
    <property type="evidence" value="ECO:0007669"/>
    <property type="project" value="UniProtKB-UniRule"/>
</dbReference>
<feature type="cross-link" description="Glycyl lysine isopeptide (Lys-Gly) (interchain with G-Cter in SUMO2)" evidence="8">
    <location>
        <position position="141"/>
    </location>
</feature>
<dbReference type="GO" id="GO:0004674">
    <property type="term" value="F:protein serine/threonine kinase activity"/>
    <property type="evidence" value="ECO:0007669"/>
    <property type="project" value="UniProtKB-KW"/>
</dbReference>
<sequence>MGDTNWINQSKKDQIAFREQIGTGTYSQVYRAFHRNMKAEVAIKKIPKKQVITEAERHFLDNEIKCILEISHPNIVKCYEIFEDSEYFYFVLELVQGQTLLDYINSKSGLGEIEAATIFNEILKAFKYLHHDKHIIHRDIKLENIMFIPPNTVKIIDFGFARKLHDCSEICSTMCGSLMYTSPEMIRDRIYTMSTDVWSLGICLYGMVCGTLPFKDESMINLMDMIVNRQPEFPINLSKIFCDLIGKMLEKDPLQRISLNDVKIHPWMNRKMLAPNRNENINKTSVARSLDRLPPLNRSKTNSFMLRKKRKTCQSHNNCCSPLSNEEESKNSYIYDFDQKNNAHIAIGSTGYETGTNTSQVHYHPESGSYDEEFSVLNNACGFINQCDYNHKIEKENNDYESINQLSFVNVEKEIEQTNNAPIIRRFSLSLFTHPKTRKRVFSDANQFVASQTFSLNE</sequence>
<evidence type="ECO:0000256" key="7">
    <source>
        <dbReference type="PIRSR" id="PIRSR630616-2"/>
    </source>
</evidence>
<reference evidence="12" key="1">
    <citation type="submission" date="2016-10" db="EMBL/GenBank/DDBJ databases">
        <authorList>
            <person name="Benchimol M."/>
            <person name="Almeida L.G."/>
            <person name="Vasconcelos A.T."/>
            <person name="Perreira-Neves A."/>
            <person name="Rosa I.A."/>
            <person name="Tasca T."/>
            <person name="Bogo M.R."/>
            <person name="de Souza W."/>
        </authorList>
    </citation>
    <scope>NUCLEOTIDE SEQUENCE [LARGE SCALE GENOMIC DNA]</scope>
    <source>
        <strain evidence="12">K</strain>
    </source>
</reference>
<dbReference type="PROSITE" id="PS50011">
    <property type="entry name" value="PROTEIN_KINASE_DOM"/>
    <property type="match status" value="1"/>
</dbReference>
<keyword evidence="3 7" id="KW-0547">Nucleotide-binding</keyword>
<dbReference type="Proteomes" id="UP000179807">
    <property type="component" value="Unassembled WGS sequence"/>
</dbReference>
<evidence type="ECO:0000313" key="12">
    <source>
        <dbReference type="EMBL" id="OHS96326.1"/>
    </source>
</evidence>
<evidence type="ECO:0000259" key="11">
    <source>
        <dbReference type="PROSITE" id="PS50011"/>
    </source>
</evidence>